<dbReference type="Proteomes" id="UP000260025">
    <property type="component" value="Unassembled WGS sequence"/>
</dbReference>
<dbReference type="OrthoDB" id="9793389at2"/>
<evidence type="ECO:0000259" key="1">
    <source>
        <dbReference type="PROSITE" id="PS51729"/>
    </source>
</evidence>
<name>A0A3E2VVT1_CLOIN</name>
<dbReference type="Gene3D" id="3.40.630.30">
    <property type="match status" value="1"/>
</dbReference>
<evidence type="ECO:0000313" key="2">
    <source>
        <dbReference type="EMBL" id="RGC14965.1"/>
    </source>
</evidence>
<dbReference type="GO" id="GO:0016740">
    <property type="term" value="F:transferase activity"/>
    <property type="evidence" value="ECO:0007669"/>
    <property type="project" value="UniProtKB-KW"/>
</dbReference>
<dbReference type="PANTHER" id="PTHR31435">
    <property type="entry name" value="PROTEIN NATD1"/>
    <property type="match status" value="1"/>
</dbReference>
<dbReference type="AlphaFoldDB" id="A0A3E2VVT1"/>
<accession>A0A3E2VVT1</accession>
<dbReference type="RefSeq" id="WP_117443328.1">
    <property type="nucleotide sequence ID" value="NZ_JAJFEN010000005.1"/>
</dbReference>
<dbReference type="PANTHER" id="PTHR31435:SF10">
    <property type="entry name" value="BSR4717 PROTEIN"/>
    <property type="match status" value="1"/>
</dbReference>
<protein>
    <submittedName>
        <fullName evidence="2">N-acetyltransferase</fullName>
    </submittedName>
</protein>
<dbReference type="PROSITE" id="PS51729">
    <property type="entry name" value="GNAT_YJDJ"/>
    <property type="match status" value="1"/>
</dbReference>
<dbReference type="SUPFAM" id="SSF55729">
    <property type="entry name" value="Acyl-CoA N-acyltransferases (Nat)"/>
    <property type="match status" value="1"/>
</dbReference>
<evidence type="ECO:0000313" key="3">
    <source>
        <dbReference type="Proteomes" id="UP000260025"/>
    </source>
</evidence>
<comment type="caution">
    <text evidence="2">The sequence shown here is derived from an EMBL/GenBank/DDBJ whole genome shotgun (WGS) entry which is preliminary data.</text>
</comment>
<feature type="domain" description="N-acetyltransferase" evidence="1">
    <location>
        <begin position="2"/>
        <end position="89"/>
    </location>
</feature>
<dbReference type="EMBL" id="QVEV01000016">
    <property type="protein sequence ID" value="RGC14965.1"/>
    <property type="molecule type" value="Genomic_DNA"/>
</dbReference>
<gene>
    <name evidence="2" type="ORF">DXA38_11745</name>
</gene>
<proteinExistence type="predicted"/>
<sequence length="94" mass="10914">MDISREEHRIFIDKQGQLLAEITFPFVDEQLVDIDHTFVDVSLRGQGIAGVLMKEAVIAIRAQGWKCVTTCPYAYSWMKKHIKEQDIWTMEETL</sequence>
<dbReference type="InterPro" id="IPR045057">
    <property type="entry name" value="Gcn5-rel_NAT"/>
</dbReference>
<keyword evidence="2" id="KW-0808">Transferase</keyword>
<dbReference type="Pfam" id="PF14542">
    <property type="entry name" value="Acetyltransf_CG"/>
    <property type="match status" value="1"/>
</dbReference>
<organism evidence="2 3">
    <name type="scientific">Clostridium innocuum</name>
    <dbReference type="NCBI Taxonomy" id="1522"/>
    <lineage>
        <taxon>Bacteria</taxon>
        <taxon>Bacillati</taxon>
        <taxon>Bacillota</taxon>
        <taxon>Clostridia</taxon>
        <taxon>Eubacteriales</taxon>
        <taxon>Clostridiaceae</taxon>
        <taxon>Clostridium</taxon>
    </lineage>
</organism>
<reference evidence="2 3" key="1">
    <citation type="submission" date="2018-08" db="EMBL/GenBank/DDBJ databases">
        <title>A genome reference for cultivated species of the human gut microbiota.</title>
        <authorList>
            <person name="Zou Y."/>
            <person name="Xue W."/>
            <person name="Luo G."/>
        </authorList>
    </citation>
    <scope>NUCLEOTIDE SEQUENCE [LARGE SCALE GENOMIC DNA]</scope>
    <source>
        <strain evidence="2 3">OF01-2LB</strain>
    </source>
</reference>
<dbReference type="InterPro" id="IPR016181">
    <property type="entry name" value="Acyl_CoA_acyltransferase"/>
</dbReference>
<dbReference type="InterPro" id="IPR031165">
    <property type="entry name" value="GNAT_YJDJ"/>
</dbReference>